<dbReference type="InterPro" id="IPR011123">
    <property type="entry name" value="Y_Y_Y"/>
</dbReference>
<sequence>MKNYISTSIVVVFLLFVVGDLCSQEVPPIDVFTTEEYGGENQNWSISQSDNKYIYVANNKGLLEYNGEDWQLYITPNETIMRSVKCISNRIYTGFFMDFGFWEKDEFGLLKFSSLVETEKVKMLEDEQIWEIIELDGWVLFKSLQRIYLYSLETQKIKIIESFNEITKIAKVKDVVYFQDFEKGLFRIENGASLLVSENEIFKNNKLTNIFHFNGKPLFLTQNKGFYYFENNKVQKWKIEAATKLEDNTIYSAQLLANESFVLGTISNGLLYLNKFGEIEYELNQNLGLSNNTVLSIFEDFEKNLWLGLDNGINLVNFNSPFKTFSNQKEFLGTIYTSLLHKGNMYLGTNQGLFVKKYNTKEPFTFVKGTQGQVWNLKSIKGTLFCGHDSGTFIIDDKKAKLIFDSQGSWDFKSFDKDFVLQGSYDGLYVLQKKNDNWVVRNKISGFKNSSRYFLIFDNFEIFVNHEYKGIFKLKVDADLRSVISLEKEESVRKGLHSSLLKYKDEALYASKEGVFKYDFTNNVFKIDSTYSELLPKRNFISAKLIADNTTNKLWSFTSDGLRYLSPGALSDKPNLNIIPVKNTLYKGASGFENIIHLENEKYLIGTINGYLIVDLNKINVPKSFTINITNVINYEIDQPFKNVNLTREANFKTKENSVEFSYSVPSFKSGASLTYQHKLEGYNSKWSTFSESNKTLFENLPHGNYTFKVRALASGRVSSNVASFNFNIAKPWFLSEFAIVVYILIFILMVFIWYVLSKKYYNDKQQKLLLKAQKELELKELESSQKIIKLNNEKLRNDIASKNRELATSTMSIIKKNEFLSNLKTELLKGKEQNISKVVKIIDKNLNNTDDWKMFQEAFNNADQKFLDKMKERHQNLTPNDLRLCAYLRLNLSSKEIAPLLNISPRSVEVKRYRLRKKMDLDHDINLTNYILDI</sequence>
<protein>
    <submittedName>
        <fullName evidence="4">Triple tyrosine motif-containing protein</fullName>
    </submittedName>
</protein>
<dbReference type="Gene3D" id="2.60.40.10">
    <property type="entry name" value="Immunoglobulins"/>
    <property type="match status" value="1"/>
</dbReference>
<keyword evidence="2" id="KW-1133">Transmembrane helix</keyword>
<feature type="transmembrane region" description="Helical" evidence="2">
    <location>
        <begin position="733"/>
        <end position="757"/>
    </location>
</feature>
<dbReference type="InterPro" id="IPR013783">
    <property type="entry name" value="Ig-like_fold"/>
</dbReference>
<dbReference type="RefSeq" id="WP_340934261.1">
    <property type="nucleotide sequence ID" value="NZ_CP150496.1"/>
</dbReference>
<reference evidence="4 5" key="1">
    <citation type="submission" date="2024-03" db="EMBL/GenBank/DDBJ databases">
        <authorList>
            <person name="Cao K."/>
        </authorList>
    </citation>
    <scope>NUCLEOTIDE SEQUENCE [LARGE SCALE GENOMIC DNA]</scope>
    <source>
        <strain evidence="4 5">MCCC 1K00696</strain>
    </source>
</reference>
<gene>
    <name evidence="4" type="ORF">WG950_04025</name>
</gene>
<organism evidence="4 5">
    <name type="scientific">Polaribacter marinaquae</name>
    <dbReference type="NCBI Taxonomy" id="1642819"/>
    <lineage>
        <taxon>Bacteria</taxon>
        <taxon>Pseudomonadati</taxon>
        <taxon>Bacteroidota</taxon>
        <taxon>Flavobacteriia</taxon>
        <taxon>Flavobacteriales</taxon>
        <taxon>Flavobacteriaceae</taxon>
    </lineage>
</organism>
<evidence type="ECO:0000256" key="2">
    <source>
        <dbReference type="SAM" id="Phobius"/>
    </source>
</evidence>
<evidence type="ECO:0000313" key="4">
    <source>
        <dbReference type="EMBL" id="WYW56432.1"/>
    </source>
</evidence>
<dbReference type="InterPro" id="IPR036388">
    <property type="entry name" value="WH-like_DNA-bd_sf"/>
</dbReference>
<dbReference type="SUPFAM" id="SSF46894">
    <property type="entry name" value="C-terminal effector domain of the bipartite response regulators"/>
    <property type="match status" value="1"/>
</dbReference>
<dbReference type="Gene3D" id="2.130.10.10">
    <property type="entry name" value="YVTN repeat-like/Quinoprotein amine dehydrogenase"/>
    <property type="match status" value="2"/>
</dbReference>
<evidence type="ECO:0000259" key="3">
    <source>
        <dbReference type="SMART" id="SM00421"/>
    </source>
</evidence>
<name>A0ABZ2TWR7_9FLAO</name>
<evidence type="ECO:0000256" key="1">
    <source>
        <dbReference type="SAM" id="Coils"/>
    </source>
</evidence>
<dbReference type="InterPro" id="IPR015943">
    <property type="entry name" value="WD40/YVTN_repeat-like_dom_sf"/>
</dbReference>
<keyword evidence="1" id="KW-0175">Coiled coil</keyword>
<keyword evidence="2" id="KW-0472">Membrane</keyword>
<dbReference type="SMART" id="SM00421">
    <property type="entry name" value="HTH_LUXR"/>
    <property type="match status" value="1"/>
</dbReference>
<keyword evidence="5" id="KW-1185">Reference proteome</keyword>
<dbReference type="Pfam" id="PF07495">
    <property type="entry name" value="Y_Y_Y"/>
    <property type="match status" value="1"/>
</dbReference>
<dbReference type="InterPro" id="IPR016032">
    <property type="entry name" value="Sig_transdc_resp-reg_C-effctor"/>
</dbReference>
<feature type="coiled-coil region" evidence="1">
    <location>
        <begin position="763"/>
        <end position="799"/>
    </location>
</feature>
<dbReference type="Gene3D" id="1.10.10.10">
    <property type="entry name" value="Winged helix-like DNA-binding domain superfamily/Winged helix DNA-binding domain"/>
    <property type="match status" value="1"/>
</dbReference>
<feature type="domain" description="HTH luxR-type" evidence="3">
    <location>
        <begin position="875"/>
        <end position="932"/>
    </location>
</feature>
<dbReference type="Proteomes" id="UP001491088">
    <property type="component" value="Chromosome"/>
</dbReference>
<accession>A0ABZ2TWR7</accession>
<keyword evidence="2" id="KW-0812">Transmembrane</keyword>
<evidence type="ECO:0000313" key="5">
    <source>
        <dbReference type="Proteomes" id="UP001491088"/>
    </source>
</evidence>
<dbReference type="EMBL" id="CP150496">
    <property type="protein sequence ID" value="WYW56432.1"/>
    <property type="molecule type" value="Genomic_DNA"/>
</dbReference>
<proteinExistence type="predicted"/>
<dbReference type="InterPro" id="IPR000792">
    <property type="entry name" value="Tscrpt_reg_LuxR_C"/>
</dbReference>